<accession>Q5JKD2</accession>
<feature type="compositionally biased region" description="Basic residues" evidence="1">
    <location>
        <begin position="72"/>
        <end position="86"/>
    </location>
</feature>
<feature type="compositionally biased region" description="Low complexity" evidence="1">
    <location>
        <begin position="57"/>
        <end position="67"/>
    </location>
</feature>
<feature type="region of interest" description="Disordered" evidence="1">
    <location>
        <begin position="1"/>
        <end position="128"/>
    </location>
</feature>
<sequence length="154" mass="17815">MPQLGQVSTQVSPWHPRATPAPSSWTTEAVDRHPSARSSRRQRCRRRCRPLPPPYQPSSCLLLLQNPPSAPAHHRHCSHRRRHRFSSCRPPPLWPPPTAALARALRGRPKGREREKKERREEEGKERMTCGAHMSVAPTFFMCLNDKRVTHIRF</sequence>
<reference evidence="2" key="1">
    <citation type="journal article" date="2002" name="Nature">
        <title>The genome sequence and structure of rice chromosome 1.</title>
        <authorList>
            <person name="Sasaki T."/>
            <person name="Matsumoto T."/>
            <person name="Yamamoto K."/>
            <person name="Sakata K."/>
            <person name="Baba T."/>
            <person name="Katayose Y."/>
            <person name="Wu J."/>
            <person name="Niimura Y."/>
            <person name="Cheng Z."/>
            <person name="Nagamura Y."/>
            <person name="Antonio B.A."/>
            <person name="Kanamori H."/>
            <person name="Hosokawa S."/>
            <person name="Masukawa M."/>
            <person name="Arikawa K."/>
            <person name="Chiden Y."/>
            <person name="Hayashi M."/>
            <person name="Okamoto M."/>
            <person name="Ando T."/>
            <person name="Aoki H."/>
            <person name="Arita K."/>
            <person name="Hamada M."/>
            <person name="Harada C."/>
            <person name="Hijishita S."/>
            <person name="Honda M."/>
            <person name="Ichikawa Y."/>
            <person name="Idonuma A."/>
            <person name="Iijima M."/>
            <person name="Ikeda M."/>
            <person name="Ikeno M."/>
            <person name="Itoh S."/>
            <person name="Itoh T."/>
            <person name="Itoh Y."/>
            <person name="Itoh Y."/>
            <person name="Iwabuchi A."/>
            <person name="Kamiya K."/>
            <person name="Karasawa W."/>
            <person name="Katagiri S."/>
            <person name="Kikuta A."/>
            <person name="Kobayashi N."/>
            <person name="Kono I."/>
            <person name="Machita K."/>
            <person name="Maehara T."/>
            <person name="Mizuno H."/>
            <person name="Mizubayashi T."/>
            <person name="Mukai Y."/>
            <person name="Nagasaki H."/>
            <person name="Nakashima M."/>
            <person name="Nakama Y."/>
            <person name="Nakamichi Y."/>
            <person name="Nakamura M."/>
            <person name="Namiki N."/>
            <person name="Negishi M."/>
            <person name="Ohta I."/>
            <person name="Ono N."/>
            <person name="Saji S."/>
            <person name="Sakai K."/>
            <person name="Shibata M."/>
            <person name="Shimokawa T."/>
            <person name="Shomura A."/>
            <person name="Song J."/>
            <person name="Takazaki Y."/>
            <person name="Terasawa K."/>
            <person name="Tsuji K."/>
            <person name="Waki K."/>
            <person name="Yamagata H."/>
            <person name="Yamane H."/>
            <person name="Yoshiki S."/>
            <person name="Yoshihara R."/>
            <person name="Yukawa K."/>
            <person name="Zhong H."/>
            <person name="Iwama H."/>
            <person name="Endo T."/>
            <person name="Ito H."/>
            <person name="Hahn J.H."/>
            <person name="Kim H.I."/>
            <person name="Eun M.Y."/>
            <person name="Yano M."/>
            <person name="Jiang J."/>
            <person name="Gojobori T."/>
        </authorList>
    </citation>
    <scope>NUCLEOTIDE SEQUENCE [LARGE SCALE GENOMIC DNA]</scope>
</reference>
<evidence type="ECO:0000256" key="1">
    <source>
        <dbReference type="SAM" id="MobiDB-lite"/>
    </source>
</evidence>
<feature type="compositionally biased region" description="Basic residues" evidence="1">
    <location>
        <begin position="38"/>
        <end position="49"/>
    </location>
</feature>
<dbReference type="EMBL" id="AP004231">
    <property type="protein sequence ID" value="BAD88076.1"/>
    <property type="molecule type" value="Genomic_DNA"/>
</dbReference>
<feature type="compositionally biased region" description="Basic and acidic residues" evidence="1">
    <location>
        <begin position="110"/>
        <end position="128"/>
    </location>
</feature>
<proteinExistence type="predicted"/>
<organism evidence="2">
    <name type="scientific">Oryza sativa subsp. japonica</name>
    <name type="common">Rice</name>
    <dbReference type="NCBI Taxonomy" id="39947"/>
    <lineage>
        <taxon>Eukaryota</taxon>
        <taxon>Viridiplantae</taxon>
        <taxon>Streptophyta</taxon>
        <taxon>Embryophyta</taxon>
        <taxon>Tracheophyta</taxon>
        <taxon>Spermatophyta</taxon>
        <taxon>Magnoliopsida</taxon>
        <taxon>Liliopsida</taxon>
        <taxon>Poales</taxon>
        <taxon>Poaceae</taxon>
        <taxon>BOP clade</taxon>
        <taxon>Oryzoideae</taxon>
        <taxon>Oryzeae</taxon>
        <taxon>Oryzinae</taxon>
        <taxon>Oryza</taxon>
        <taxon>Oryza sativa</taxon>
    </lineage>
</organism>
<feature type="compositionally biased region" description="Pro residues" evidence="1">
    <location>
        <begin position="89"/>
        <end position="98"/>
    </location>
</feature>
<protein>
    <submittedName>
        <fullName evidence="2">Uncharacterized protein</fullName>
    </submittedName>
</protein>
<name>Q5JKD2_ORYSJ</name>
<feature type="compositionally biased region" description="Polar residues" evidence="1">
    <location>
        <begin position="1"/>
        <end position="12"/>
    </location>
</feature>
<evidence type="ECO:0000313" key="2">
    <source>
        <dbReference type="EMBL" id="BAD88076.1"/>
    </source>
</evidence>
<dbReference type="AlphaFoldDB" id="Q5JKD2"/>
<gene>
    <name evidence="2" type="primary">OSJNBa0026J14.23</name>
</gene>
<dbReference type="Proteomes" id="UP000817658">
    <property type="component" value="Chromosome 1"/>
</dbReference>